<name>A0A2T5YP37_9BACT</name>
<proteinExistence type="predicted"/>
<organism evidence="1 2">
    <name type="scientific">Pontibacter mucosus</name>
    <dbReference type="NCBI Taxonomy" id="1649266"/>
    <lineage>
        <taxon>Bacteria</taxon>
        <taxon>Pseudomonadati</taxon>
        <taxon>Bacteroidota</taxon>
        <taxon>Cytophagia</taxon>
        <taxon>Cytophagales</taxon>
        <taxon>Hymenobacteraceae</taxon>
        <taxon>Pontibacter</taxon>
    </lineage>
</organism>
<keyword evidence="2" id="KW-1185">Reference proteome</keyword>
<accession>A0A2T5YP37</accession>
<dbReference type="PANTHER" id="PTHR39186">
    <property type="entry name" value="DUF2071 FAMILY PROTEIN"/>
    <property type="match status" value="1"/>
</dbReference>
<dbReference type="InterPro" id="IPR018644">
    <property type="entry name" value="DUF2071"/>
</dbReference>
<dbReference type="Proteomes" id="UP000244225">
    <property type="component" value="Unassembled WGS sequence"/>
</dbReference>
<sequence>MSFLKAEWRKLAIANYEVDSSLLAQYLPYGTELDLWNGKCYVSLVGFMFVNTRLLNCRIPFHVNFEEVNLRFYVKRLEQGEWKRGVVFVKEIVPKPALTLVANTIYNENYETLPMRHRWEEAENERLVEYSWRKNSKWQTFSVRASSKATEIEAGSETEFITEHYWGYAKVSETKTNEYEVTHPRWAVYDVLDYELAVDFGEVYGSHFSFLNAQEPASVMLAEGSEITVENKKCINKRLGGKVIAV</sequence>
<reference evidence="1 2" key="1">
    <citation type="submission" date="2018-04" db="EMBL/GenBank/DDBJ databases">
        <title>Genomic Encyclopedia of Archaeal and Bacterial Type Strains, Phase II (KMG-II): from individual species to whole genera.</title>
        <authorList>
            <person name="Goeker M."/>
        </authorList>
    </citation>
    <scope>NUCLEOTIDE SEQUENCE [LARGE SCALE GENOMIC DNA]</scope>
    <source>
        <strain evidence="1 2">DSM 100162</strain>
    </source>
</reference>
<comment type="caution">
    <text evidence="1">The sequence shown here is derived from an EMBL/GenBank/DDBJ whole genome shotgun (WGS) entry which is preliminary data.</text>
</comment>
<dbReference type="PANTHER" id="PTHR39186:SF1">
    <property type="entry name" value="DUF2071 DOMAIN-CONTAINING PROTEIN"/>
    <property type="match status" value="1"/>
</dbReference>
<protein>
    <recommendedName>
        <fullName evidence="3">DUF2071 domain-containing protein</fullName>
    </recommendedName>
</protein>
<dbReference type="Pfam" id="PF09844">
    <property type="entry name" value="DUF2071"/>
    <property type="match status" value="1"/>
</dbReference>
<dbReference type="EMBL" id="QBKI01000002">
    <property type="protein sequence ID" value="PTX21060.1"/>
    <property type="molecule type" value="Genomic_DNA"/>
</dbReference>
<dbReference type="AlphaFoldDB" id="A0A2T5YP37"/>
<dbReference type="OrthoDB" id="1421826at2"/>
<evidence type="ECO:0008006" key="3">
    <source>
        <dbReference type="Google" id="ProtNLM"/>
    </source>
</evidence>
<gene>
    <name evidence="1" type="ORF">C8N40_10229</name>
</gene>
<dbReference type="RefSeq" id="WP_108210477.1">
    <property type="nucleotide sequence ID" value="NZ_QBKI01000002.1"/>
</dbReference>
<evidence type="ECO:0000313" key="2">
    <source>
        <dbReference type="Proteomes" id="UP000244225"/>
    </source>
</evidence>
<evidence type="ECO:0000313" key="1">
    <source>
        <dbReference type="EMBL" id="PTX21060.1"/>
    </source>
</evidence>